<dbReference type="SMART" id="SM00248">
    <property type="entry name" value="ANK"/>
    <property type="match status" value="7"/>
</dbReference>
<dbReference type="Pfam" id="PF03009">
    <property type="entry name" value="GDPD"/>
    <property type="match status" value="1"/>
</dbReference>
<keyword evidence="2 3" id="KW-0040">ANK repeat</keyword>
<dbReference type="Pfam" id="PF03105">
    <property type="entry name" value="SPX"/>
    <property type="match status" value="1"/>
</dbReference>
<feature type="repeat" description="ANK" evidence="3">
    <location>
        <begin position="458"/>
        <end position="490"/>
    </location>
</feature>
<evidence type="ECO:0008006" key="8">
    <source>
        <dbReference type="Google" id="ProtNLM"/>
    </source>
</evidence>
<dbReference type="eggNOG" id="KOG1161">
    <property type="taxonomic scope" value="Eukaryota"/>
</dbReference>
<dbReference type="PANTHER" id="PTHR24198">
    <property type="entry name" value="ANKYRIN REPEAT AND PROTEIN KINASE DOMAIN-CONTAINING PROTEIN"/>
    <property type="match status" value="1"/>
</dbReference>
<reference evidence="7" key="1">
    <citation type="submission" date="2012-06" db="EMBL/GenBank/DDBJ databases">
        <title>The genome sequence of Coniosporium apollinis CBS 100218.</title>
        <authorList>
            <consortium name="The Broad Institute Genome Sequencing Platform"/>
            <person name="Cuomo C."/>
            <person name="Gorbushina A."/>
            <person name="Noack S."/>
            <person name="Walker B."/>
            <person name="Young S.K."/>
            <person name="Zeng Q."/>
            <person name="Gargeya S."/>
            <person name="Fitzgerald M."/>
            <person name="Haas B."/>
            <person name="Abouelleil A."/>
            <person name="Alvarado L."/>
            <person name="Arachchi H.M."/>
            <person name="Berlin A.M."/>
            <person name="Chapman S.B."/>
            <person name="Goldberg J."/>
            <person name="Griggs A."/>
            <person name="Gujja S."/>
            <person name="Hansen M."/>
            <person name="Howarth C."/>
            <person name="Imamovic A."/>
            <person name="Larimer J."/>
            <person name="McCowan C."/>
            <person name="Montmayeur A."/>
            <person name="Murphy C."/>
            <person name="Neiman D."/>
            <person name="Pearson M."/>
            <person name="Priest M."/>
            <person name="Roberts A."/>
            <person name="Saif S."/>
            <person name="Shea T."/>
            <person name="Sisk P."/>
            <person name="Sykes S."/>
            <person name="Wortman J."/>
            <person name="Nusbaum C."/>
            <person name="Birren B."/>
        </authorList>
    </citation>
    <scope>NUCLEOTIDE SEQUENCE [LARGE SCALE GENOMIC DNA]</scope>
    <source>
        <strain evidence="7">CBS 100218</strain>
    </source>
</reference>
<dbReference type="GO" id="GO:0006629">
    <property type="term" value="P:lipid metabolic process"/>
    <property type="evidence" value="ECO:0007669"/>
    <property type="project" value="InterPro"/>
</dbReference>
<evidence type="ECO:0000259" key="4">
    <source>
        <dbReference type="PROSITE" id="PS51382"/>
    </source>
</evidence>
<dbReference type="OrthoDB" id="1577640at2759"/>
<evidence type="ECO:0000313" key="6">
    <source>
        <dbReference type="EMBL" id="EON68852.1"/>
    </source>
</evidence>
<evidence type="ECO:0000256" key="3">
    <source>
        <dbReference type="PROSITE-ProRule" id="PRU00023"/>
    </source>
</evidence>
<dbReference type="PANTHER" id="PTHR24198:SF165">
    <property type="entry name" value="ANKYRIN REPEAT-CONTAINING PROTEIN-RELATED"/>
    <property type="match status" value="1"/>
</dbReference>
<dbReference type="AlphaFoldDB" id="R7Z3V4"/>
<dbReference type="PROSITE" id="PS50297">
    <property type="entry name" value="ANK_REP_REGION"/>
    <property type="match status" value="1"/>
</dbReference>
<dbReference type="PROSITE" id="PS50088">
    <property type="entry name" value="ANK_REPEAT"/>
    <property type="match status" value="1"/>
</dbReference>
<dbReference type="Proteomes" id="UP000016924">
    <property type="component" value="Unassembled WGS sequence"/>
</dbReference>
<dbReference type="GO" id="GO:0008081">
    <property type="term" value="F:phosphoric diester hydrolase activity"/>
    <property type="evidence" value="ECO:0007669"/>
    <property type="project" value="InterPro"/>
</dbReference>
<evidence type="ECO:0000256" key="2">
    <source>
        <dbReference type="ARBA" id="ARBA00023043"/>
    </source>
</evidence>
<keyword evidence="1" id="KW-0677">Repeat</keyword>
<dbReference type="PROSITE" id="PS51704">
    <property type="entry name" value="GP_PDE"/>
    <property type="match status" value="1"/>
</dbReference>
<dbReference type="eggNOG" id="KOG2421">
    <property type="taxonomic scope" value="Eukaryota"/>
</dbReference>
<dbReference type="InterPro" id="IPR036770">
    <property type="entry name" value="Ankyrin_rpt-contain_sf"/>
</dbReference>
<dbReference type="EMBL" id="JH767602">
    <property type="protein sequence ID" value="EON68852.1"/>
    <property type="molecule type" value="Genomic_DNA"/>
</dbReference>
<gene>
    <name evidence="6" type="ORF">W97_08110</name>
</gene>
<dbReference type="Gene3D" id="3.20.20.190">
    <property type="entry name" value="Phosphatidylinositol (PI) phosphodiesterase"/>
    <property type="match status" value="1"/>
</dbReference>
<dbReference type="HOGENOM" id="CLU_002842_1_0_1"/>
<dbReference type="Pfam" id="PF25329">
    <property type="entry name" value="C2_GDE1"/>
    <property type="match status" value="1"/>
</dbReference>
<dbReference type="Pfam" id="PF12796">
    <property type="entry name" value="Ank_2"/>
    <property type="match status" value="2"/>
</dbReference>
<proteinExistence type="predicted"/>
<accession>R7Z3V4</accession>
<keyword evidence="7" id="KW-1185">Reference proteome</keyword>
<dbReference type="InterPro" id="IPR004331">
    <property type="entry name" value="SPX_dom"/>
</dbReference>
<dbReference type="RefSeq" id="XP_007784169.1">
    <property type="nucleotide sequence ID" value="XM_007785979.1"/>
</dbReference>
<dbReference type="OMA" id="LCTALNW"/>
<dbReference type="eggNOG" id="KOG0504">
    <property type="taxonomic scope" value="Eukaryota"/>
</dbReference>
<dbReference type="SUPFAM" id="SSF51695">
    <property type="entry name" value="PLC-like phosphodiesterases"/>
    <property type="match status" value="1"/>
</dbReference>
<dbReference type="GeneID" id="19905421"/>
<dbReference type="CDD" id="cd14483">
    <property type="entry name" value="SPX_PHO81_NUC-2_like"/>
    <property type="match status" value="1"/>
</dbReference>
<dbReference type="STRING" id="1168221.R7Z3V4"/>
<evidence type="ECO:0000259" key="5">
    <source>
        <dbReference type="PROSITE" id="PS51704"/>
    </source>
</evidence>
<dbReference type="InterPro" id="IPR030395">
    <property type="entry name" value="GP_PDE_dom"/>
</dbReference>
<evidence type="ECO:0000256" key="1">
    <source>
        <dbReference type="ARBA" id="ARBA00022737"/>
    </source>
</evidence>
<organism evidence="6 7">
    <name type="scientific">Coniosporium apollinis (strain CBS 100218)</name>
    <name type="common">Rock-inhabiting black yeast</name>
    <dbReference type="NCBI Taxonomy" id="1168221"/>
    <lineage>
        <taxon>Eukaryota</taxon>
        <taxon>Fungi</taxon>
        <taxon>Dikarya</taxon>
        <taxon>Ascomycota</taxon>
        <taxon>Pezizomycotina</taxon>
        <taxon>Dothideomycetes</taxon>
        <taxon>Dothideomycetes incertae sedis</taxon>
        <taxon>Coniosporium</taxon>
    </lineage>
</organism>
<evidence type="ECO:0000313" key="7">
    <source>
        <dbReference type="Proteomes" id="UP000016924"/>
    </source>
</evidence>
<feature type="domain" description="GP-PDE" evidence="5">
    <location>
        <begin position="700"/>
        <end position="997"/>
    </location>
</feature>
<dbReference type="PROSITE" id="PS51382">
    <property type="entry name" value="SPX"/>
    <property type="match status" value="1"/>
</dbReference>
<dbReference type="InterPro" id="IPR057506">
    <property type="entry name" value="C2_GPCPD1"/>
</dbReference>
<dbReference type="Gene3D" id="1.25.40.20">
    <property type="entry name" value="Ankyrin repeat-containing domain"/>
    <property type="match status" value="1"/>
</dbReference>
<name>R7Z3V4_CONA1</name>
<dbReference type="InterPro" id="IPR002110">
    <property type="entry name" value="Ankyrin_rpt"/>
</dbReference>
<protein>
    <recommendedName>
        <fullName evidence="8">Ankyrin repeat protein nuc-2</fullName>
    </recommendedName>
</protein>
<dbReference type="SUPFAM" id="SSF48403">
    <property type="entry name" value="Ankyrin repeat"/>
    <property type="match status" value="1"/>
</dbReference>
<sequence>MKFGKYIQKRQLDLPDYAASFVDYKALKKLIKKLSATPVLSHAGPSDGVEPLDAQAALQANKLPFFFRLDRELDKVNKFYVVKEEELKTRLPTLLAKKQALQTRASTFNSSKKYQSLEEGLRQFTGDLNKLQQFVEINATAFSKILKKWDKASKSRTKELYLSRAVEVQPVFNRDVIKELSDQATAALLELADLAERLQTTTPSSIGHYDTSDQEEDVIDSEVLHAINAGDVSAVSAWISRTRSVSSGTHEHVTRAFFSAIDEAPESTLCMLLETELVDLNQVDDINNRNCLHKAAIAGLPIVLRTALSRSVDPRVPDIYGRIPLHYTCMYGRPNMIEELVSAAPETVDLKDLNGFTPLLHAIQSRNVDASTACAQFLLTYEARIEPESPTDHIPLNVACQHGSVPMVKLLLQGRPQILADAEGLYPQHLVARTGVSPQLLLTLRDYGVDLNQPDKLYQWTPLIHAASEGHIECLRILVLCGVNVDAVDEKGFTARYYAGLEGREECMRLLVSAGHDVHTEVSQPLLQGVQSSAPSTTSPAPMAMEVDGIPDLSLPPPIIPVRRYGHNFLDEKTLVVINIGGTDAIWFYDQQYPAARLAISPKSSDLIPRNISLPIQDENKVISFEIDDLDTFALDFEVFAPFGSKANARAMASTEIFSGKLSRSGYWCAELQDARMQSIGRIRFKFQIIKPFLGTPLEITHFATYWKATSQIDAPNTLITGSSLSGEYIRLFVQFTKDGVPVLYSQWEVDDGGEKIPVMDLTYRSFARIGARHGSGEAILAGVSNAFTTTDATDVILQVSRRLASGFVPLRDALAVIPAEMHVELHVLCPDALDLEKLQLEHRLDVNKFIDALLTVVFDHARQLRQKSDGFVRSVVFSSYNPDICTTLNWKQPNYPVLLCNDLFASAAPAASMGQNAVQHSGRTVMSVKKADFAHGLIQYIKTAGLVLIVDTADTTPTRPPPTAASASQTFYGVPDGVDGFLRGNGVLKFNDTIDM</sequence>
<dbReference type="InterPro" id="IPR017946">
    <property type="entry name" value="PLC-like_Pdiesterase_TIM-brl"/>
</dbReference>
<feature type="domain" description="SPX" evidence="4">
    <location>
        <begin position="1"/>
        <end position="163"/>
    </location>
</feature>